<dbReference type="AlphaFoldDB" id="A0A127F998"/>
<dbReference type="Proteomes" id="UP000070250">
    <property type="component" value="Chromosome"/>
</dbReference>
<organism evidence="4 5">
    <name type="scientific">Steroidobacter denitrificans</name>
    <dbReference type="NCBI Taxonomy" id="465721"/>
    <lineage>
        <taxon>Bacteria</taxon>
        <taxon>Pseudomonadati</taxon>
        <taxon>Pseudomonadota</taxon>
        <taxon>Gammaproteobacteria</taxon>
        <taxon>Steroidobacterales</taxon>
        <taxon>Steroidobacteraceae</taxon>
        <taxon>Steroidobacter</taxon>
    </lineage>
</organism>
<sequence>MGVCLSICLGLLSACGRTSSDLVVYSARNEQLIKPIFDRYTAQTGRTIKLITDDAGPLIERLAAEGANSPADLLLTVDAGVLWHAAERGLLRPIDSPILNANIPEHLRDPENRWFALSVRARTIVYSTERVQPQDLDTYESLTDEKWRGRLCLRSSKSVYNQSLVAMLIAQHGEEKTEQIVRGWVANLATPEFANDTLLMEAIIAGQCDVGIVNTYYYGRLQADRPELPLKLFWPDQQGAGVHVNVSGAGVTAHAPRADQARALLEWLSRQEAQTMIGAMDKEYPASPAVAPDPMVASWGTFRESPLNVAHAGELQPAAVRLMDRARYR</sequence>
<dbReference type="GO" id="GO:0030288">
    <property type="term" value="C:outer membrane-bounded periplasmic space"/>
    <property type="evidence" value="ECO:0007669"/>
    <property type="project" value="TreeGrafter"/>
</dbReference>
<feature type="binding site" evidence="3">
    <location>
        <position position="216"/>
    </location>
    <ligand>
        <name>Fe cation</name>
        <dbReference type="ChEBI" id="CHEBI:24875"/>
    </ligand>
</feature>
<evidence type="ECO:0000313" key="4">
    <source>
        <dbReference type="EMBL" id="AMN46139.1"/>
    </source>
</evidence>
<name>A0A127F998_STEDE</name>
<dbReference type="PIRSF" id="PIRSF002825">
    <property type="entry name" value="CfbpA"/>
    <property type="match status" value="1"/>
</dbReference>
<dbReference type="Gene3D" id="3.40.190.10">
    <property type="entry name" value="Periplasmic binding protein-like II"/>
    <property type="match status" value="2"/>
</dbReference>
<accession>A0A127F998</accession>
<evidence type="ECO:0000256" key="3">
    <source>
        <dbReference type="PIRSR" id="PIRSR002825-1"/>
    </source>
</evidence>
<dbReference type="PANTHER" id="PTHR30006">
    <property type="entry name" value="THIAMINE-BINDING PERIPLASMIC PROTEIN-RELATED"/>
    <property type="match status" value="1"/>
</dbReference>
<proteinExistence type="inferred from homology"/>
<comment type="similarity">
    <text evidence="1">Belongs to the bacterial solute-binding protein 1 family.</text>
</comment>
<keyword evidence="3" id="KW-0479">Metal-binding</keyword>
<evidence type="ECO:0000256" key="1">
    <source>
        <dbReference type="ARBA" id="ARBA00008520"/>
    </source>
</evidence>
<evidence type="ECO:0000256" key="2">
    <source>
        <dbReference type="ARBA" id="ARBA00022729"/>
    </source>
</evidence>
<dbReference type="GO" id="GO:0046872">
    <property type="term" value="F:metal ion binding"/>
    <property type="evidence" value="ECO:0007669"/>
    <property type="project" value="UniProtKB-KW"/>
</dbReference>
<dbReference type="SUPFAM" id="SSF53850">
    <property type="entry name" value="Periplasmic binding protein-like II"/>
    <property type="match status" value="1"/>
</dbReference>
<feature type="binding site" evidence="3">
    <location>
        <position position="217"/>
    </location>
    <ligand>
        <name>Fe cation</name>
        <dbReference type="ChEBI" id="CHEBI:24875"/>
    </ligand>
</feature>
<protein>
    <submittedName>
        <fullName evidence="4">ABC transporter substrate-binding protein</fullName>
    </submittedName>
</protein>
<dbReference type="Pfam" id="PF13416">
    <property type="entry name" value="SBP_bac_8"/>
    <property type="match status" value="1"/>
</dbReference>
<dbReference type="PANTHER" id="PTHR30006:SF15">
    <property type="entry name" value="IRON-UTILIZATION PERIPLASMIC PROTEIN"/>
    <property type="match status" value="1"/>
</dbReference>
<keyword evidence="5" id="KW-1185">Reference proteome</keyword>
<dbReference type="InterPro" id="IPR026045">
    <property type="entry name" value="Ferric-bd"/>
</dbReference>
<dbReference type="STRING" id="465721.ACG33_03235"/>
<dbReference type="InterPro" id="IPR006059">
    <property type="entry name" value="SBP"/>
</dbReference>
<evidence type="ECO:0000313" key="5">
    <source>
        <dbReference type="Proteomes" id="UP000070250"/>
    </source>
</evidence>
<gene>
    <name evidence="4" type="ORF">ACG33_03235</name>
</gene>
<reference evidence="4 5" key="1">
    <citation type="submission" date="2015-06" db="EMBL/GenBank/DDBJ databases">
        <title>A Comprehensive Approach to Explore the Metabolic and Phylogenetic Diversity of Bacterial Steroid Degradation in the Environment: Testosterone as an Example.</title>
        <authorList>
            <person name="Yang F.-C."/>
            <person name="Chen Y.-L."/>
            <person name="Yu C.-P."/>
            <person name="Tang S.-L."/>
            <person name="Wang P.-H."/>
            <person name="Ismail W."/>
            <person name="Wang C.-H."/>
            <person name="Yang C.-Y."/>
            <person name="Chiang Y.-R."/>
        </authorList>
    </citation>
    <scope>NUCLEOTIDE SEQUENCE [LARGE SCALE GENOMIC DNA]</scope>
    <source>
        <strain evidence="4 5">DSM 18526</strain>
    </source>
</reference>
<keyword evidence="3" id="KW-0408">Iron</keyword>
<dbReference type="KEGG" id="sdf:ACG33_03235"/>
<dbReference type="PATRIC" id="fig|465721.4.peg.698"/>
<keyword evidence="2" id="KW-0732">Signal</keyword>
<dbReference type="EMBL" id="CP011971">
    <property type="protein sequence ID" value="AMN46139.1"/>
    <property type="molecule type" value="Genomic_DNA"/>
</dbReference>